<evidence type="ECO:0000256" key="2">
    <source>
        <dbReference type="ARBA" id="ARBA00012438"/>
    </source>
</evidence>
<dbReference type="PROSITE" id="PS50109">
    <property type="entry name" value="HIS_KIN"/>
    <property type="match status" value="1"/>
</dbReference>
<sequence>MVYTHFRDFAFYLYKNYLDHITVEYSKKIVSDKDHFLRLYYHDLPENDFYCLRTAMEQYLKSIYTGDNIQINKFYEFEEAQVEKFSLRVNVLKSSIIEYLIFYSTDINKISEVIREMNHFYAVQEGLILKDFFALRQQEIEAVKKALDQKATTPAGFDDKSLISTSMERSFIELEAKDNNLKMAYSELDDFINKVYIELKAPVSNIEGLIKEMMLEIASDRGEAEVLIQMLTASLTQIKKTIEFLIQISEIYNTDLIERKQSINFSDVLDEVLDDLYPELSDINLNVEREFQISTVHFPKKQLKSVMLNLLLNSFKFRTPGKNVRIVIKTQIKKGNLLLSFCDNGIGISPKDHKRIFQVFKKAHNIEEGLGGGLYLVKSIMEKNNGKIEVQSEPGCGTIFNLFFKTSPH</sequence>
<dbReference type="Gene3D" id="3.30.565.10">
    <property type="entry name" value="Histidine kinase-like ATPase, C-terminal domain"/>
    <property type="match status" value="1"/>
</dbReference>
<dbReference type="GO" id="GO:0030295">
    <property type="term" value="F:protein kinase activator activity"/>
    <property type="evidence" value="ECO:0007669"/>
    <property type="project" value="TreeGrafter"/>
</dbReference>
<keyword evidence="4" id="KW-0418">Kinase</keyword>
<dbReference type="InterPro" id="IPR050351">
    <property type="entry name" value="BphY/WalK/GraS-like"/>
</dbReference>
<dbReference type="EMBL" id="BBLT01000005">
    <property type="protein sequence ID" value="GAL85470.1"/>
    <property type="molecule type" value="Genomic_DNA"/>
</dbReference>
<comment type="catalytic activity">
    <reaction evidence="1">
        <text>ATP + protein L-histidine = ADP + protein N-phospho-L-histidine.</text>
        <dbReference type="EC" id="2.7.13.3"/>
    </reaction>
</comment>
<dbReference type="PRINTS" id="PR00344">
    <property type="entry name" value="BCTRLSENSOR"/>
</dbReference>
<evidence type="ECO:0000256" key="3">
    <source>
        <dbReference type="ARBA" id="ARBA00022679"/>
    </source>
</evidence>
<dbReference type="GO" id="GO:0004673">
    <property type="term" value="F:protein histidine kinase activity"/>
    <property type="evidence" value="ECO:0007669"/>
    <property type="project" value="UniProtKB-EC"/>
</dbReference>
<dbReference type="InterPro" id="IPR036890">
    <property type="entry name" value="HATPase_C_sf"/>
</dbReference>
<dbReference type="STRING" id="153721.MYP_2699"/>
<dbReference type="EC" id="2.7.13.3" evidence="2"/>
<evidence type="ECO:0000256" key="1">
    <source>
        <dbReference type="ARBA" id="ARBA00000085"/>
    </source>
</evidence>
<name>A0A098LEV9_9BACT</name>
<proteinExistence type="predicted"/>
<dbReference type="PANTHER" id="PTHR42878">
    <property type="entry name" value="TWO-COMPONENT HISTIDINE KINASE"/>
    <property type="match status" value="1"/>
</dbReference>
<dbReference type="SMART" id="SM00387">
    <property type="entry name" value="HATPase_c"/>
    <property type="match status" value="1"/>
</dbReference>
<evidence type="ECO:0000313" key="7">
    <source>
        <dbReference type="Proteomes" id="UP000030185"/>
    </source>
</evidence>
<dbReference type="InterPro" id="IPR003594">
    <property type="entry name" value="HATPase_dom"/>
</dbReference>
<dbReference type="GO" id="GO:0000156">
    <property type="term" value="F:phosphorelay response regulator activity"/>
    <property type="evidence" value="ECO:0007669"/>
    <property type="project" value="TreeGrafter"/>
</dbReference>
<dbReference type="GO" id="GO:0007234">
    <property type="term" value="P:osmosensory signaling via phosphorelay pathway"/>
    <property type="evidence" value="ECO:0007669"/>
    <property type="project" value="TreeGrafter"/>
</dbReference>
<gene>
    <name evidence="6" type="ORF">MYP_2699</name>
</gene>
<organism evidence="6 7">
    <name type="scientific">Sporocytophaga myxococcoides</name>
    <dbReference type="NCBI Taxonomy" id="153721"/>
    <lineage>
        <taxon>Bacteria</taxon>
        <taxon>Pseudomonadati</taxon>
        <taxon>Bacteroidota</taxon>
        <taxon>Cytophagia</taxon>
        <taxon>Cytophagales</taxon>
        <taxon>Cytophagaceae</taxon>
        <taxon>Sporocytophaga</taxon>
    </lineage>
</organism>
<dbReference type="Pfam" id="PF02518">
    <property type="entry name" value="HATPase_c"/>
    <property type="match status" value="1"/>
</dbReference>
<comment type="caution">
    <text evidence="6">The sequence shown here is derived from an EMBL/GenBank/DDBJ whole genome shotgun (WGS) entry which is preliminary data.</text>
</comment>
<dbReference type="RefSeq" id="WP_045464187.1">
    <property type="nucleotide sequence ID" value="NZ_BBLT01000005.1"/>
</dbReference>
<evidence type="ECO:0000313" key="6">
    <source>
        <dbReference type="EMBL" id="GAL85470.1"/>
    </source>
</evidence>
<reference evidence="6 7" key="1">
    <citation type="submission" date="2014-09" db="EMBL/GenBank/DDBJ databases">
        <title>Sporocytophaga myxococcoides PG-01 genome sequencing.</title>
        <authorList>
            <person name="Liu L."/>
            <person name="Gao P.J."/>
            <person name="Chen G.J."/>
            <person name="Wang L.S."/>
        </authorList>
    </citation>
    <scope>NUCLEOTIDE SEQUENCE [LARGE SCALE GENOMIC DNA]</scope>
    <source>
        <strain evidence="6 7">PG-01</strain>
    </source>
</reference>
<dbReference type="OrthoDB" id="1933776at2"/>
<dbReference type="eggNOG" id="COG4251">
    <property type="taxonomic scope" value="Bacteria"/>
</dbReference>
<dbReference type="AlphaFoldDB" id="A0A098LEV9"/>
<keyword evidence="3" id="KW-0808">Transferase</keyword>
<accession>A0A098LEV9</accession>
<dbReference type="SUPFAM" id="SSF55874">
    <property type="entry name" value="ATPase domain of HSP90 chaperone/DNA topoisomerase II/histidine kinase"/>
    <property type="match status" value="1"/>
</dbReference>
<protein>
    <recommendedName>
        <fullName evidence="2">histidine kinase</fullName>
        <ecNumber evidence="2">2.7.13.3</ecNumber>
    </recommendedName>
</protein>
<dbReference type="InterPro" id="IPR005467">
    <property type="entry name" value="His_kinase_dom"/>
</dbReference>
<evidence type="ECO:0000256" key="4">
    <source>
        <dbReference type="ARBA" id="ARBA00022777"/>
    </source>
</evidence>
<dbReference type="InterPro" id="IPR004358">
    <property type="entry name" value="Sig_transdc_His_kin-like_C"/>
</dbReference>
<keyword evidence="7" id="KW-1185">Reference proteome</keyword>
<dbReference type="Proteomes" id="UP000030185">
    <property type="component" value="Unassembled WGS sequence"/>
</dbReference>
<dbReference type="PANTHER" id="PTHR42878:SF15">
    <property type="entry name" value="BACTERIOPHYTOCHROME"/>
    <property type="match status" value="1"/>
</dbReference>
<evidence type="ECO:0000259" key="5">
    <source>
        <dbReference type="PROSITE" id="PS50109"/>
    </source>
</evidence>
<feature type="domain" description="Histidine kinase" evidence="5">
    <location>
        <begin position="194"/>
        <end position="408"/>
    </location>
</feature>